<dbReference type="InterPro" id="IPR013149">
    <property type="entry name" value="ADH-like_C"/>
</dbReference>
<dbReference type="Gene3D" id="3.90.180.10">
    <property type="entry name" value="Medium-chain alcohol dehydrogenases, catalytic domain"/>
    <property type="match status" value="1"/>
</dbReference>
<dbReference type="OrthoDB" id="256333at2759"/>
<accession>A0A423XMR3</accession>
<dbReference type="InterPro" id="IPR013154">
    <property type="entry name" value="ADH-like_N"/>
</dbReference>
<keyword evidence="5" id="KW-0560">Oxidoreductase</keyword>
<dbReference type="AlphaFoldDB" id="A0A423XMR3"/>
<evidence type="ECO:0000259" key="6">
    <source>
        <dbReference type="Pfam" id="PF00107"/>
    </source>
</evidence>
<evidence type="ECO:0000256" key="2">
    <source>
        <dbReference type="ARBA" id="ARBA00008072"/>
    </source>
</evidence>
<dbReference type="GO" id="GO:0005737">
    <property type="term" value="C:cytoplasm"/>
    <property type="evidence" value="ECO:0007669"/>
    <property type="project" value="TreeGrafter"/>
</dbReference>
<organism evidence="8 9">
    <name type="scientific">Cytospora leucostoma</name>
    <dbReference type="NCBI Taxonomy" id="1230097"/>
    <lineage>
        <taxon>Eukaryota</taxon>
        <taxon>Fungi</taxon>
        <taxon>Dikarya</taxon>
        <taxon>Ascomycota</taxon>
        <taxon>Pezizomycotina</taxon>
        <taxon>Sordariomycetes</taxon>
        <taxon>Sordariomycetidae</taxon>
        <taxon>Diaporthales</taxon>
        <taxon>Cytosporaceae</taxon>
        <taxon>Cytospora</taxon>
    </lineage>
</organism>
<dbReference type="InterPro" id="IPR036291">
    <property type="entry name" value="NAD(P)-bd_dom_sf"/>
</dbReference>
<keyword evidence="9" id="KW-1185">Reference proteome</keyword>
<comment type="caution">
    <text evidence="8">The sequence shown here is derived from an EMBL/GenBank/DDBJ whole genome shotgun (WGS) entry which is preliminary data.</text>
</comment>
<keyword evidence="4" id="KW-0862">Zinc</keyword>
<dbReference type="InterPro" id="IPR011032">
    <property type="entry name" value="GroES-like_sf"/>
</dbReference>
<dbReference type="EMBL" id="LKEB01000002">
    <property type="protein sequence ID" value="ROW17871.1"/>
    <property type="molecule type" value="Genomic_DNA"/>
</dbReference>
<dbReference type="SUPFAM" id="SSF50129">
    <property type="entry name" value="GroES-like"/>
    <property type="match status" value="1"/>
</dbReference>
<gene>
    <name evidence="8" type="ORF">VPNG_00861</name>
</gene>
<evidence type="ECO:0008006" key="10">
    <source>
        <dbReference type="Google" id="ProtNLM"/>
    </source>
</evidence>
<evidence type="ECO:0000256" key="5">
    <source>
        <dbReference type="ARBA" id="ARBA00023002"/>
    </source>
</evidence>
<dbReference type="Pfam" id="PF08240">
    <property type="entry name" value="ADH_N"/>
    <property type="match status" value="1"/>
</dbReference>
<evidence type="ECO:0000256" key="4">
    <source>
        <dbReference type="ARBA" id="ARBA00022833"/>
    </source>
</evidence>
<dbReference type="STRING" id="1230097.A0A423XMR3"/>
<dbReference type="InParanoid" id="A0A423XMR3"/>
<reference evidence="8 9" key="1">
    <citation type="submission" date="2015-09" db="EMBL/GenBank/DDBJ databases">
        <title>Host preference determinants of Valsa canker pathogens revealed by comparative genomics.</title>
        <authorList>
            <person name="Yin Z."/>
            <person name="Huang L."/>
        </authorList>
    </citation>
    <scope>NUCLEOTIDE SEQUENCE [LARGE SCALE GENOMIC DNA]</scope>
    <source>
        <strain evidence="8 9">SXYLt</strain>
    </source>
</reference>
<keyword evidence="3" id="KW-0479">Metal-binding</keyword>
<evidence type="ECO:0000256" key="1">
    <source>
        <dbReference type="ARBA" id="ARBA00001947"/>
    </source>
</evidence>
<sequence length="260" mass="27762">MLWGETSKSPITFGHDIVGEVAAAGDGVTSYTEGNRVGAGWHGGHDGTCQICKMGLLVVCSNPVINGETKRGGYGESVLIQAKVAVRVPAHVDAAQYAPVLCAGVAAFNALRRLNIPTRKKVAVQGLGGLGHMALQYANRFVYRVVAISRDSSKEKILREIGAHEYVDASQGDVGEQLHNLGGALLIVVTAKTAEVAGPLLSVWDRWLRKGLSVQRWPGGHNGSFKDAIFFIERHNQLIGTFKGAMLSGNVRLKAVLIVE</sequence>
<comment type="cofactor">
    <cofactor evidence="1">
        <name>Zn(2+)</name>
        <dbReference type="ChEBI" id="CHEBI:29105"/>
    </cofactor>
</comment>
<feature type="domain" description="Alcohol dehydrogenase-like C-terminal" evidence="6">
    <location>
        <begin position="129"/>
        <end position="184"/>
    </location>
</feature>
<dbReference type="Pfam" id="PF00107">
    <property type="entry name" value="ADH_zinc_N"/>
    <property type="match status" value="1"/>
</dbReference>
<comment type="similarity">
    <text evidence="2">Belongs to the zinc-containing alcohol dehydrogenase family.</text>
</comment>
<dbReference type="Proteomes" id="UP000285146">
    <property type="component" value="Unassembled WGS sequence"/>
</dbReference>
<dbReference type="GO" id="GO:0046872">
    <property type="term" value="F:metal ion binding"/>
    <property type="evidence" value="ECO:0007669"/>
    <property type="project" value="UniProtKB-KW"/>
</dbReference>
<dbReference type="GO" id="GO:0004022">
    <property type="term" value="F:alcohol dehydrogenase (NAD+) activity"/>
    <property type="evidence" value="ECO:0007669"/>
    <property type="project" value="TreeGrafter"/>
</dbReference>
<name>A0A423XMR3_9PEZI</name>
<evidence type="ECO:0000313" key="9">
    <source>
        <dbReference type="Proteomes" id="UP000285146"/>
    </source>
</evidence>
<evidence type="ECO:0000256" key="3">
    <source>
        <dbReference type="ARBA" id="ARBA00022723"/>
    </source>
</evidence>
<dbReference type="Gene3D" id="3.40.50.720">
    <property type="entry name" value="NAD(P)-binding Rossmann-like Domain"/>
    <property type="match status" value="1"/>
</dbReference>
<dbReference type="SUPFAM" id="SSF51735">
    <property type="entry name" value="NAD(P)-binding Rossmann-fold domains"/>
    <property type="match status" value="1"/>
</dbReference>
<evidence type="ECO:0000313" key="8">
    <source>
        <dbReference type="EMBL" id="ROW17871.1"/>
    </source>
</evidence>
<protein>
    <recommendedName>
        <fullName evidence="10">Enoyl reductase (ER) domain-containing protein</fullName>
    </recommendedName>
</protein>
<dbReference type="PANTHER" id="PTHR42940">
    <property type="entry name" value="ALCOHOL DEHYDROGENASE 1-RELATED"/>
    <property type="match status" value="1"/>
</dbReference>
<proteinExistence type="inferred from homology"/>
<dbReference type="PANTHER" id="PTHR42940:SF7">
    <property type="entry name" value="ALCOHOL DEHYDROGENASE-LIKE N-TERMINAL DOMAIN-CONTAINING PROTEIN"/>
    <property type="match status" value="1"/>
</dbReference>
<evidence type="ECO:0000259" key="7">
    <source>
        <dbReference type="Pfam" id="PF08240"/>
    </source>
</evidence>
<feature type="domain" description="Alcohol dehydrogenase-like N-terminal" evidence="7">
    <location>
        <begin position="6"/>
        <end position="89"/>
    </location>
</feature>